<dbReference type="InterPro" id="IPR050276">
    <property type="entry name" value="MshD_Acetyltransferase"/>
</dbReference>
<dbReference type="GO" id="GO:0016747">
    <property type="term" value="F:acyltransferase activity, transferring groups other than amino-acyl groups"/>
    <property type="evidence" value="ECO:0007669"/>
    <property type="project" value="InterPro"/>
</dbReference>
<evidence type="ECO:0000313" key="2">
    <source>
        <dbReference type="EMBL" id="MQW39623.1"/>
    </source>
</evidence>
<dbReference type="Proteomes" id="UP000439550">
    <property type="component" value="Unassembled WGS sequence"/>
</dbReference>
<dbReference type="PANTHER" id="PTHR43617">
    <property type="entry name" value="L-AMINO ACID N-ACETYLTRANSFERASE"/>
    <property type="match status" value="1"/>
</dbReference>
<dbReference type="PIRSF" id="PIRSF037663">
    <property type="entry name" value="Acetyltransf_GNAT_prd"/>
    <property type="match status" value="1"/>
</dbReference>
<dbReference type="AlphaFoldDB" id="A0A7X2D0L5"/>
<dbReference type="PANTHER" id="PTHR43617:SF34">
    <property type="entry name" value="PUTATIVE-RELATED"/>
    <property type="match status" value="1"/>
</dbReference>
<dbReference type="InterPro" id="IPR017255">
    <property type="entry name" value="AcTrfase_GNAT_prd"/>
</dbReference>
<dbReference type="SUPFAM" id="SSF55729">
    <property type="entry name" value="Acyl-CoA N-acyltransferases (Nat)"/>
    <property type="match status" value="1"/>
</dbReference>
<protein>
    <submittedName>
        <fullName evidence="2">GNAT family N-acetyltransferase</fullName>
    </submittedName>
</protein>
<comment type="caution">
    <text evidence="2">The sequence shown here is derived from an EMBL/GenBank/DDBJ whole genome shotgun (WGS) entry which is preliminary data.</text>
</comment>
<dbReference type="EMBL" id="WITJ01000008">
    <property type="protein sequence ID" value="MQW39623.1"/>
    <property type="molecule type" value="Genomic_DNA"/>
</dbReference>
<organism evidence="2 3">
    <name type="scientific">Lactococcus hircilactis</name>
    <dbReference type="NCBI Taxonomy" id="1494462"/>
    <lineage>
        <taxon>Bacteria</taxon>
        <taxon>Bacillati</taxon>
        <taxon>Bacillota</taxon>
        <taxon>Bacilli</taxon>
        <taxon>Lactobacillales</taxon>
        <taxon>Streptococcaceae</taxon>
        <taxon>Lactococcus</taxon>
    </lineage>
</organism>
<evidence type="ECO:0000313" key="3">
    <source>
        <dbReference type="Proteomes" id="UP000439550"/>
    </source>
</evidence>
<dbReference type="OrthoDB" id="9802340at2"/>
<keyword evidence="3" id="KW-1185">Reference proteome</keyword>
<dbReference type="PROSITE" id="PS51186">
    <property type="entry name" value="GNAT"/>
    <property type="match status" value="1"/>
</dbReference>
<dbReference type="InterPro" id="IPR016181">
    <property type="entry name" value="Acyl_CoA_acyltransferase"/>
</dbReference>
<dbReference type="Gene3D" id="3.40.630.30">
    <property type="match status" value="1"/>
</dbReference>
<proteinExistence type="predicted"/>
<gene>
    <name evidence="2" type="ORF">GHI93_06705</name>
</gene>
<keyword evidence="2" id="KW-0808">Transferase</keyword>
<accession>A0A7X2D0L5</accession>
<name>A0A7X2D0L5_9LACT</name>
<dbReference type="Pfam" id="PF00583">
    <property type="entry name" value="Acetyltransf_1"/>
    <property type="match status" value="1"/>
</dbReference>
<dbReference type="RefSeq" id="WP_153496295.1">
    <property type="nucleotide sequence ID" value="NZ_CAXYUY010000010.1"/>
</dbReference>
<dbReference type="InterPro" id="IPR000182">
    <property type="entry name" value="GNAT_dom"/>
</dbReference>
<reference evidence="2 3" key="1">
    <citation type="submission" date="2019-10" db="EMBL/GenBank/DDBJ databases">
        <authorList>
            <person name="Dong K."/>
        </authorList>
    </citation>
    <scope>NUCLEOTIDE SEQUENCE [LARGE SCALE GENOMIC DNA]</scope>
    <source>
        <strain evidence="2 3">DSM 28960</strain>
    </source>
</reference>
<sequence>MEIRTIEPRDFVEVATLENQNWTLKETPHLMAATAEQIMNKVLSGTTYLVAIEDEKIVGVLDYKPRHPSKYGNHVVTFGLVTDEKARQHGIATRLIEKCFECAKNEGFKKVTIQVLGTNKKALQLYKKIGFVQEAQLKNEFLIHGEYVDDDYFAYYLDSQMP</sequence>
<evidence type="ECO:0000259" key="1">
    <source>
        <dbReference type="PROSITE" id="PS51186"/>
    </source>
</evidence>
<dbReference type="CDD" id="cd04301">
    <property type="entry name" value="NAT_SF"/>
    <property type="match status" value="1"/>
</dbReference>
<feature type="domain" description="N-acetyltransferase" evidence="1">
    <location>
        <begin position="1"/>
        <end position="162"/>
    </location>
</feature>